<feature type="chain" id="PRO_5041952807" evidence="1">
    <location>
        <begin position="37"/>
        <end position="141"/>
    </location>
</feature>
<organism evidence="2 3">
    <name type="scientific">Sanguibacter biliveldensis</name>
    <dbReference type="NCBI Taxonomy" id="3030830"/>
    <lineage>
        <taxon>Bacteria</taxon>
        <taxon>Bacillati</taxon>
        <taxon>Actinomycetota</taxon>
        <taxon>Actinomycetes</taxon>
        <taxon>Micrococcales</taxon>
        <taxon>Sanguibacteraceae</taxon>
        <taxon>Sanguibacter</taxon>
    </lineage>
</organism>
<dbReference type="RefSeq" id="WP_319158468.1">
    <property type="nucleotide sequence ID" value="NZ_CP138359.1"/>
</dbReference>
<evidence type="ECO:0000313" key="2">
    <source>
        <dbReference type="EMBL" id="WPF82786.1"/>
    </source>
</evidence>
<keyword evidence="3" id="KW-1185">Reference proteome</keyword>
<proteinExistence type="predicted"/>
<name>A0AAF1BYG2_9MICO</name>
<dbReference type="Pfam" id="PF03995">
    <property type="entry name" value="Inhibitor_I36"/>
    <property type="match status" value="1"/>
</dbReference>
<dbReference type="EMBL" id="CP138359">
    <property type="protein sequence ID" value="WPF82786.1"/>
    <property type="molecule type" value="Genomic_DNA"/>
</dbReference>
<gene>
    <name evidence="2" type="ORF">SANBI_000403</name>
</gene>
<dbReference type="KEGG" id="sbil:SANBI_000403"/>
<feature type="signal peptide" evidence="1">
    <location>
        <begin position="1"/>
        <end position="36"/>
    </location>
</feature>
<dbReference type="Proteomes" id="UP001304340">
    <property type="component" value="Chromosome"/>
</dbReference>
<accession>A0AAF1BYG2</accession>
<evidence type="ECO:0000313" key="3">
    <source>
        <dbReference type="Proteomes" id="UP001304340"/>
    </source>
</evidence>
<protein>
    <submittedName>
        <fullName evidence="2">Peptidase inhibitor family I36 protein</fullName>
    </submittedName>
</protein>
<dbReference type="AlphaFoldDB" id="A0AAF1BYG2"/>
<keyword evidence="1" id="KW-0732">Signal</keyword>
<sequence>MNTVKAHVAARHTSWRLVAMVAVVTLLGFAPVTASASDEVGESDETETVVQLFSEAQCTSGAFCIWSEASYAGIYRGVASTAPVSTGFVNSKSLWNRSSRAARVYSGTGGTGSWVCYLPSTKISSTSVPARSIALLSGSSC</sequence>
<evidence type="ECO:0000256" key="1">
    <source>
        <dbReference type="SAM" id="SignalP"/>
    </source>
</evidence>
<reference evidence="3" key="1">
    <citation type="submission" date="2023-11" db="EMBL/GenBank/DDBJ databases">
        <authorList>
            <person name="Helweg L.P."/>
            <person name="Kiel A."/>
            <person name="Hitz F."/>
            <person name="Ruckert-Reed C."/>
            <person name="Busche T."/>
            <person name="Kaltschmidt B."/>
            <person name="Kaltschmidt C."/>
        </authorList>
    </citation>
    <scope>NUCLEOTIDE SEQUENCE [LARGE SCALE GENOMIC DNA]</scope>
    <source>
        <strain evidence="3">4.1</strain>
    </source>
</reference>